<dbReference type="PANTHER" id="PTHR43780:SF2">
    <property type="entry name" value="1-AMINOCYCLOPROPANE-1-CARBOXYLATE DEAMINASE-RELATED"/>
    <property type="match status" value="1"/>
</dbReference>
<dbReference type="EMBL" id="CP109441">
    <property type="protein sequence ID" value="WUV44998.1"/>
    <property type="molecule type" value="Genomic_DNA"/>
</dbReference>
<organism evidence="5 6">
    <name type="scientific">Nocardia vinacea</name>
    <dbReference type="NCBI Taxonomy" id="96468"/>
    <lineage>
        <taxon>Bacteria</taxon>
        <taxon>Bacillati</taxon>
        <taxon>Actinomycetota</taxon>
        <taxon>Actinomycetes</taxon>
        <taxon>Mycobacteriales</taxon>
        <taxon>Nocardiaceae</taxon>
        <taxon>Nocardia</taxon>
    </lineage>
</organism>
<evidence type="ECO:0000313" key="6">
    <source>
        <dbReference type="Proteomes" id="UP001432062"/>
    </source>
</evidence>
<dbReference type="Pfam" id="PF00291">
    <property type="entry name" value="PALP"/>
    <property type="match status" value="1"/>
</dbReference>
<comment type="cofactor">
    <cofactor evidence="1">
        <name>pyridoxal 5'-phosphate</name>
        <dbReference type="ChEBI" id="CHEBI:597326"/>
    </cofactor>
</comment>
<gene>
    <name evidence="5" type="ORF">OG563_38680</name>
</gene>
<dbReference type="PANTHER" id="PTHR43780">
    <property type="entry name" value="1-AMINOCYCLOPROPANE-1-CARBOXYLATE DEAMINASE-RELATED"/>
    <property type="match status" value="1"/>
</dbReference>
<comment type="similarity">
    <text evidence="2">Belongs to the ACC deaminase/D-cysteine desulfhydrase family.</text>
</comment>
<dbReference type="InterPro" id="IPR036052">
    <property type="entry name" value="TrpB-like_PALP_sf"/>
</dbReference>
<sequence>MTESLLHQRFPELTSTLPFARLGIAPTPVRPLDLGTNSTVWCKDESGYGSGGWGGNKIRKLEWLLPEARRRGARTILTFGGTGTNWGLATALYAREFGIDTALALVDQPVDDHVRAQLRRLENSGATLHFTHSKLRTVLAAPWLLLRHMHGRTPPYLLPVGGSSPIGALGYVEVALELAAQIAAGELPQPTHLVTAVGSGGTAAGLALGLRLAGLRTRVVGVVVNDSLPLDARHIVELANRAAKVLRARGAELTTPELRPDDVTMVRDWLGPGYGHETPAAIAAKKLAATNGLELETVYTAKALAGLLAMDTRGDFGNGPVLFLDTYGPR</sequence>
<name>A0ABZ1YPG9_9NOCA</name>
<keyword evidence="3" id="KW-0663">Pyridoxal phosphate</keyword>
<evidence type="ECO:0000259" key="4">
    <source>
        <dbReference type="Pfam" id="PF00291"/>
    </source>
</evidence>
<reference evidence="5" key="1">
    <citation type="submission" date="2022-10" db="EMBL/GenBank/DDBJ databases">
        <title>The complete genomes of actinobacterial strains from the NBC collection.</title>
        <authorList>
            <person name="Joergensen T.S."/>
            <person name="Alvarez Arevalo M."/>
            <person name="Sterndorff E.B."/>
            <person name="Faurdal D."/>
            <person name="Vuksanovic O."/>
            <person name="Mourched A.-S."/>
            <person name="Charusanti P."/>
            <person name="Shaw S."/>
            <person name="Blin K."/>
            <person name="Weber T."/>
        </authorList>
    </citation>
    <scope>NUCLEOTIDE SEQUENCE</scope>
    <source>
        <strain evidence="5">NBC_01482</strain>
    </source>
</reference>
<keyword evidence="6" id="KW-1185">Reference proteome</keyword>
<protein>
    <submittedName>
        <fullName evidence="5">Pyridoxal-phosphate dependent enzyme</fullName>
    </submittedName>
</protein>
<accession>A0ABZ1YPG9</accession>
<dbReference type="SUPFAM" id="SSF53686">
    <property type="entry name" value="Tryptophan synthase beta subunit-like PLP-dependent enzymes"/>
    <property type="match status" value="1"/>
</dbReference>
<proteinExistence type="inferred from homology"/>
<dbReference type="InterPro" id="IPR001926">
    <property type="entry name" value="TrpB-like_PALP"/>
</dbReference>
<dbReference type="Gene3D" id="3.40.50.1100">
    <property type="match status" value="2"/>
</dbReference>
<feature type="domain" description="Tryptophan synthase beta chain-like PALP" evidence="4">
    <location>
        <begin position="22"/>
        <end position="324"/>
    </location>
</feature>
<dbReference type="Proteomes" id="UP001432062">
    <property type="component" value="Chromosome"/>
</dbReference>
<dbReference type="PIRSF" id="PIRSF006278">
    <property type="entry name" value="ACCD_DCysDesulf"/>
    <property type="match status" value="1"/>
</dbReference>
<evidence type="ECO:0000313" key="5">
    <source>
        <dbReference type="EMBL" id="WUV44998.1"/>
    </source>
</evidence>
<evidence type="ECO:0000256" key="2">
    <source>
        <dbReference type="ARBA" id="ARBA00008639"/>
    </source>
</evidence>
<evidence type="ECO:0000256" key="1">
    <source>
        <dbReference type="ARBA" id="ARBA00001933"/>
    </source>
</evidence>
<evidence type="ECO:0000256" key="3">
    <source>
        <dbReference type="ARBA" id="ARBA00022898"/>
    </source>
</evidence>
<dbReference type="RefSeq" id="WP_329408269.1">
    <property type="nucleotide sequence ID" value="NZ_CP109441.1"/>
</dbReference>
<dbReference type="InterPro" id="IPR027278">
    <property type="entry name" value="ACCD_DCysDesulf"/>
</dbReference>